<comment type="caution">
    <text evidence="4">The sequence shown here is derived from an EMBL/GenBank/DDBJ whole genome shotgun (WGS) entry which is preliminary data.</text>
</comment>
<accession>A0ABW2E763</accession>
<evidence type="ECO:0000259" key="3">
    <source>
        <dbReference type="Pfam" id="PF02574"/>
    </source>
</evidence>
<dbReference type="EMBL" id="JBHSYM010000072">
    <property type="protein sequence ID" value="MFC7016004.1"/>
    <property type="molecule type" value="Genomic_DNA"/>
</dbReference>
<sequence length="68" mass="7704">MLRARELPRRCGDRRPRHREVGFRLPRRPSSDAGQIRRWWAAGARMAGGCCRLGPRPIRSVAAARTPA</sequence>
<feature type="domain" description="Hcy-binding" evidence="3">
    <location>
        <begin position="28"/>
        <end position="64"/>
    </location>
</feature>
<dbReference type="RefSeq" id="WP_373303461.1">
    <property type="nucleotide sequence ID" value="NZ_BMWA01000041.1"/>
</dbReference>
<evidence type="ECO:0000313" key="5">
    <source>
        <dbReference type="Proteomes" id="UP001596409"/>
    </source>
</evidence>
<evidence type="ECO:0000313" key="4">
    <source>
        <dbReference type="EMBL" id="MFC7016004.1"/>
    </source>
</evidence>
<organism evidence="4 5">
    <name type="scientific">Streptomyces viridiviolaceus</name>
    <dbReference type="NCBI Taxonomy" id="68282"/>
    <lineage>
        <taxon>Bacteria</taxon>
        <taxon>Bacillati</taxon>
        <taxon>Actinomycetota</taxon>
        <taxon>Actinomycetes</taxon>
        <taxon>Kitasatosporales</taxon>
        <taxon>Streptomycetaceae</taxon>
        <taxon>Streptomyces</taxon>
    </lineage>
</organism>
<gene>
    <name evidence="4" type="ORF">ACFQMH_30750</name>
</gene>
<dbReference type="Pfam" id="PF02574">
    <property type="entry name" value="S-methyl_trans"/>
    <property type="match status" value="1"/>
</dbReference>
<keyword evidence="1" id="KW-0489">Methyltransferase</keyword>
<dbReference type="Proteomes" id="UP001596409">
    <property type="component" value="Unassembled WGS sequence"/>
</dbReference>
<dbReference type="SUPFAM" id="SSF82282">
    <property type="entry name" value="Homocysteine S-methyltransferase"/>
    <property type="match status" value="1"/>
</dbReference>
<dbReference type="InterPro" id="IPR036589">
    <property type="entry name" value="HCY_dom_sf"/>
</dbReference>
<evidence type="ECO:0000256" key="2">
    <source>
        <dbReference type="ARBA" id="ARBA00022679"/>
    </source>
</evidence>
<keyword evidence="5" id="KW-1185">Reference proteome</keyword>
<name>A0ABW2E763_9ACTN</name>
<dbReference type="Gene3D" id="3.20.20.330">
    <property type="entry name" value="Homocysteine-binding-like domain"/>
    <property type="match status" value="1"/>
</dbReference>
<proteinExistence type="predicted"/>
<dbReference type="InterPro" id="IPR003726">
    <property type="entry name" value="HCY_dom"/>
</dbReference>
<evidence type="ECO:0000256" key="1">
    <source>
        <dbReference type="ARBA" id="ARBA00022603"/>
    </source>
</evidence>
<reference evidence="5" key="1">
    <citation type="journal article" date="2019" name="Int. J. Syst. Evol. Microbiol.">
        <title>The Global Catalogue of Microorganisms (GCM) 10K type strain sequencing project: providing services to taxonomists for standard genome sequencing and annotation.</title>
        <authorList>
            <consortium name="The Broad Institute Genomics Platform"/>
            <consortium name="The Broad Institute Genome Sequencing Center for Infectious Disease"/>
            <person name="Wu L."/>
            <person name="Ma J."/>
        </authorList>
    </citation>
    <scope>NUCLEOTIDE SEQUENCE [LARGE SCALE GENOMIC DNA]</scope>
    <source>
        <strain evidence="5">JCM 4855</strain>
    </source>
</reference>
<protein>
    <submittedName>
        <fullName evidence="4">Homocysteine S-methyltransferase family protein</fullName>
    </submittedName>
</protein>
<keyword evidence="2" id="KW-0808">Transferase</keyword>